<organism evidence="2 3">
    <name type="scientific">Chlorella vulgaris</name>
    <name type="common">Green alga</name>
    <dbReference type="NCBI Taxonomy" id="3077"/>
    <lineage>
        <taxon>Eukaryota</taxon>
        <taxon>Viridiplantae</taxon>
        <taxon>Chlorophyta</taxon>
        <taxon>core chlorophytes</taxon>
        <taxon>Trebouxiophyceae</taxon>
        <taxon>Chlorellales</taxon>
        <taxon>Chlorellaceae</taxon>
        <taxon>Chlorella clade</taxon>
        <taxon>Chlorella</taxon>
    </lineage>
</organism>
<evidence type="ECO:0000256" key="1">
    <source>
        <dbReference type="SAM" id="MobiDB-lite"/>
    </source>
</evidence>
<gene>
    <name evidence="2" type="ORF">D9Q98_004599</name>
</gene>
<reference evidence="2" key="2">
    <citation type="submission" date="2020-11" db="EMBL/GenBank/DDBJ databases">
        <authorList>
            <person name="Cecchin M."/>
            <person name="Marcolungo L."/>
            <person name="Rossato M."/>
            <person name="Girolomoni L."/>
            <person name="Cosentino E."/>
            <person name="Cuine S."/>
            <person name="Li-Beisson Y."/>
            <person name="Delledonne M."/>
            <person name="Ballottari M."/>
        </authorList>
    </citation>
    <scope>NUCLEOTIDE SEQUENCE</scope>
    <source>
        <strain evidence="2">211/11P</strain>
        <tissue evidence="2">Whole cell</tissue>
    </source>
</reference>
<proteinExistence type="predicted"/>
<sequence length="276" mass="30683">MDSEQVDAMAMVQAQFHAQRATLGALQQGRLPPESTLLAACGGRVPVTAVTELAQAAAAHRQRRAAHVPADGSEGQRLQQGAADASGGPADGVEEEGSDSQRLQAAIREKLRHLAPQKRKVQHDVLLERSLKQCSQHQLLDWRRMRRPLPGSNQYAFEPPLQPMALLTQQAAQRAQRAAVAARAEKLREQRAYLELKQREEQQREQQQQQQQQHEADAAQKAQQRQAELKPFRCDAAASSDAKPRQEQEQQQADEDCRALRPPPPPETLAQLAQLN</sequence>
<name>A0A9D4YXN4_CHLVU</name>
<dbReference type="EMBL" id="SIDB01000006">
    <property type="protein sequence ID" value="KAI3431550.1"/>
    <property type="molecule type" value="Genomic_DNA"/>
</dbReference>
<protein>
    <submittedName>
        <fullName evidence="2">Uncharacterized protein</fullName>
    </submittedName>
</protein>
<feature type="region of interest" description="Disordered" evidence="1">
    <location>
        <begin position="198"/>
        <end position="276"/>
    </location>
</feature>
<dbReference type="OrthoDB" id="10677554at2759"/>
<comment type="caution">
    <text evidence="2">The sequence shown here is derived from an EMBL/GenBank/DDBJ whole genome shotgun (WGS) entry which is preliminary data.</text>
</comment>
<accession>A0A9D4YXN4</accession>
<evidence type="ECO:0000313" key="2">
    <source>
        <dbReference type="EMBL" id="KAI3431550.1"/>
    </source>
</evidence>
<reference evidence="2" key="1">
    <citation type="journal article" date="2019" name="Plant J.">
        <title>Chlorella vulgaris genome assembly and annotation reveals the molecular basis for metabolic acclimation to high light conditions.</title>
        <authorList>
            <person name="Cecchin M."/>
            <person name="Marcolungo L."/>
            <person name="Rossato M."/>
            <person name="Girolomoni L."/>
            <person name="Cosentino E."/>
            <person name="Cuine S."/>
            <person name="Li-Beisson Y."/>
            <person name="Delledonne M."/>
            <person name="Ballottari M."/>
        </authorList>
    </citation>
    <scope>NUCLEOTIDE SEQUENCE</scope>
    <source>
        <strain evidence="2">211/11P</strain>
    </source>
</reference>
<feature type="region of interest" description="Disordered" evidence="1">
    <location>
        <begin position="62"/>
        <end position="101"/>
    </location>
</feature>
<feature type="compositionally biased region" description="Low complexity" evidence="1">
    <location>
        <begin position="205"/>
        <end position="226"/>
    </location>
</feature>
<evidence type="ECO:0000313" key="3">
    <source>
        <dbReference type="Proteomes" id="UP001055712"/>
    </source>
</evidence>
<keyword evidence="3" id="KW-1185">Reference proteome</keyword>
<dbReference type="Proteomes" id="UP001055712">
    <property type="component" value="Unassembled WGS sequence"/>
</dbReference>
<dbReference type="AlphaFoldDB" id="A0A9D4YXN4"/>